<comment type="caution">
    <text evidence="1">The sequence shown here is derived from an EMBL/GenBank/DDBJ whole genome shotgun (WGS) entry which is preliminary data.</text>
</comment>
<dbReference type="Proteomes" id="UP001139493">
    <property type="component" value="Unassembled WGS sequence"/>
</dbReference>
<gene>
    <name evidence="1" type="ORF">APR03_004347</name>
</gene>
<dbReference type="AlphaFoldDB" id="A0A9X2G7D2"/>
<dbReference type="RefSeq" id="WP_253839281.1">
    <property type="nucleotide sequence ID" value="NZ_JAMTCS010000015.1"/>
</dbReference>
<evidence type="ECO:0000313" key="2">
    <source>
        <dbReference type="Proteomes" id="UP001139493"/>
    </source>
</evidence>
<proteinExistence type="predicted"/>
<protein>
    <recommendedName>
        <fullName evidence="3">Pyrimidine dimer DNA glycosylase /DNA-(Apurinic or apyrimidinic site) lyase</fullName>
    </recommendedName>
</protein>
<keyword evidence="2" id="KW-1185">Reference proteome</keyword>
<evidence type="ECO:0000313" key="1">
    <source>
        <dbReference type="EMBL" id="MCP2266975.1"/>
    </source>
</evidence>
<name>A0A9X2G7D2_9MICO</name>
<dbReference type="Pfam" id="PF03013">
    <property type="entry name" value="Pyr_excise"/>
    <property type="match status" value="1"/>
</dbReference>
<accession>A0A9X2G7D2</accession>
<organism evidence="1 2">
    <name type="scientific">Promicromonospora thailandica</name>
    <dbReference type="NCBI Taxonomy" id="765201"/>
    <lineage>
        <taxon>Bacteria</taxon>
        <taxon>Bacillati</taxon>
        <taxon>Actinomycetota</taxon>
        <taxon>Actinomycetes</taxon>
        <taxon>Micrococcales</taxon>
        <taxon>Promicromonosporaceae</taxon>
        <taxon>Promicromonospora</taxon>
    </lineage>
</organism>
<reference evidence="1" key="1">
    <citation type="submission" date="2022-06" db="EMBL/GenBank/DDBJ databases">
        <title>Genomic Encyclopedia of Archaeal and Bacterial Type Strains, Phase II (KMG-II): from individual species to whole genera.</title>
        <authorList>
            <person name="Goeker M."/>
        </authorList>
    </citation>
    <scope>NUCLEOTIDE SEQUENCE</scope>
    <source>
        <strain evidence="1">DSM 26652</strain>
    </source>
</reference>
<dbReference type="InterPro" id="IPR004260">
    <property type="entry name" value="Pyr-dimer_DNA_glycosylase"/>
</dbReference>
<sequence length="149" mass="16424">MRLWSLDPALLDRQGLTACWREALLAQAVLLGRTKGYTAHPQLDRFRAHPEPVTAVGAYLHAVRAAAAEHGYRFDADRVHRPADERTLSTERIPVTSGQLDHEWQHLLRKLAVRSPEHHAALVAAGTTPAAHPLFVVVPGAVAAWERAT</sequence>
<dbReference type="EMBL" id="JAMTCS010000015">
    <property type="protein sequence ID" value="MCP2266975.1"/>
    <property type="molecule type" value="Genomic_DNA"/>
</dbReference>
<evidence type="ECO:0008006" key="3">
    <source>
        <dbReference type="Google" id="ProtNLM"/>
    </source>
</evidence>